<evidence type="ECO:0000256" key="2">
    <source>
        <dbReference type="SAM" id="Phobius"/>
    </source>
</evidence>
<evidence type="ECO:0000313" key="3">
    <source>
        <dbReference type="EMBL" id="TCP54009.1"/>
    </source>
</evidence>
<feature type="transmembrane region" description="Helical" evidence="2">
    <location>
        <begin position="138"/>
        <end position="159"/>
    </location>
</feature>
<keyword evidence="2" id="KW-1133">Transmembrane helix</keyword>
<keyword evidence="4" id="KW-1185">Reference proteome</keyword>
<feature type="transmembrane region" description="Helical" evidence="2">
    <location>
        <begin position="111"/>
        <end position="132"/>
    </location>
</feature>
<feature type="region of interest" description="Disordered" evidence="1">
    <location>
        <begin position="170"/>
        <end position="225"/>
    </location>
</feature>
<evidence type="ECO:0000256" key="1">
    <source>
        <dbReference type="SAM" id="MobiDB-lite"/>
    </source>
</evidence>
<accession>A0A4R2QXW5</accession>
<reference evidence="3 4" key="1">
    <citation type="submission" date="2019-03" db="EMBL/GenBank/DDBJ databases">
        <title>Genomic Encyclopedia of Type Strains, Phase IV (KMG-IV): sequencing the most valuable type-strain genomes for metagenomic binning, comparative biology and taxonomic classification.</title>
        <authorList>
            <person name="Goeker M."/>
        </authorList>
    </citation>
    <scope>NUCLEOTIDE SEQUENCE [LARGE SCALE GENOMIC DNA]</scope>
    <source>
        <strain evidence="3 4">DSM 45765</strain>
    </source>
</reference>
<proteinExistence type="predicted"/>
<feature type="transmembrane region" description="Helical" evidence="2">
    <location>
        <begin position="31"/>
        <end position="55"/>
    </location>
</feature>
<dbReference type="Proteomes" id="UP000294911">
    <property type="component" value="Unassembled WGS sequence"/>
</dbReference>
<evidence type="ECO:0000313" key="4">
    <source>
        <dbReference type="Proteomes" id="UP000294911"/>
    </source>
</evidence>
<organism evidence="3 4">
    <name type="scientific">Tamaricihabitans halophyticus</name>
    <dbReference type="NCBI Taxonomy" id="1262583"/>
    <lineage>
        <taxon>Bacteria</taxon>
        <taxon>Bacillati</taxon>
        <taxon>Actinomycetota</taxon>
        <taxon>Actinomycetes</taxon>
        <taxon>Pseudonocardiales</taxon>
        <taxon>Pseudonocardiaceae</taxon>
        <taxon>Tamaricihabitans</taxon>
    </lineage>
</organism>
<feature type="transmembrane region" description="Helical" evidence="2">
    <location>
        <begin position="81"/>
        <end position="104"/>
    </location>
</feature>
<gene>
    <name evidence="3" type="ORF">EV191_10349</name>
</gene>
<name>A0A4R2QXW5_9PSEU</name>
<dbReference type="EMBL" id="SLXQ01000003">
    <property type="protein sequence ID" value="TCP54009.1"/>
    <property type="molecule type" value="Genomic_DNA"/>
</dbReference>
<sequence length="225" mass="23353">MNYPQQGWPSPSGMPYGGQPSYPPAARPSALLARLTAALFIACAGFAIATGIVSLDGAPTNLHLFSGVLGLMFSEAVTGDVTFALIVTMAVGALTLVFAVLLACRFRIGRPMLAVLGLLVAGYYAYTAIALFGDNLAGYTVVPIAAGAAWLLGMVLVLLPPVGRALGRHAQPQPPLNVPPPGMPTNQPPPGQSIWPEASGPPAGHTSSIQQAFPARNTFPNQQNW</sequence>
<keyword evidence="2" id="KW-0472">Membrane</keyword>
<comment type="caution">
    <text evidence="3">The sequence shown here is derived from an EMBL/GenBank/DDBJ whole genome shotgun (WGS) entry which is preliminary data.</text>
</comment>
<dbReference type="AlphaFoldDB" id="A0A4R2QXW5"/>
<dbReference type="RefSeq" id="WP_132876797.1">
    <property type="nucleotide sequence ID" value="NZ_SLXQ01000003.1"/>
</dbReference>
<keyword evidence="2" id="KW-0812">Transmembrane</keyword>
<feature type="compositionally biased region" description="Pro residues" evidence="1">
    <location>
        <begin position="172"/>
        <end position="191"/>
    </location>
</feature>
<protein>
    <submittedName>
        <fullName evidence="3">Uncharacterized protein</fullName>
    </submittedName>
</protein>